<dbReference type="GeneID" id="19969317"/>
<reference evidence="13 14" key="1">
    <citation type="submission" date="2013-03" db="EMBL/GenBank/DDBJ databases">
        <title>The Genome Sequence of Phialophora europaea CBS 101466.</title>
        <authorList>
            <consortium name="The Broad Institute Genomics Platform"/>
            <person name="Cuomo C."/>
            <person name="de Hoog S."/>
            <person name="Gorbushina A."/>
            <person name="Walker B."/>
            <person name="Young S.K."/>
            <person name="Zeng Q."/>
            <person name="Gargeya S."/>
            <person name="Fitzgerald M."/>
            <person name="Haas B."/>
            <person name="Abouelleil A."/>
            <person name="Allen A.W."/>
            <person name="Alvarado L."/>
            <person name="Arachchi H.M."/>
            <person name="Berlin A.M."/>
            <person name="Chapman S.B."/>
            <person name="Gainer-Dewar J."/>
            <person name="Goldberg J."/>
            <person name="Griggs A."/>
            <person name="Gujja S."/>
            <person name="Hansen M."/>
            <person name="Howarth C."/>
            <person name="Imamovic A."/>
            <person name="Ireland A."/>
            <person name="Larimer J."/>
            <person name="McCowan C."/>
            <person name="Murphy C."/>
            <person name="Pearson M."/>
            <person name="Poon T.W."/>
            <person name="Priest M."/>
            <person name="Roberts A."/>
            <person name="Saif S."/>
            <person name="Shea T."/>
            <person name="Sisk P."/>
            <person name="Sykes S."/>
            <person name="Wortman J."/>
            <person name="Nusbaum C."/>
            <person name="Birren B."/>
        </authorList>
    </citation>
    <scope>NUCLEOTIDE SEQUENCE [LARGE SCALE GENOMIC DNA]</scope>
    <source>
        <strain evidence="13 14">CBS 101466</strain>
    </source>
</reference>
<evidence type="ECO:0000313" key="13">
    <source>
        <dbReference type="EMBL" id="ETN42820.1"/>
    </source>
</evidence>
<evidence type="ECO:0000256" key="6">
    <source>
        <dbReference type="ARBA" id="ARBA00023136"/>
    </source>
</evidence>
<evidence type="ECO:0000256" key="5">
    <source>
        <dbReference type="ARBA" id="ARBA00022989"/>
    </source>
</evidence>
<evidence type="ECO:0000256" key="10">
    <source>
        <dbReference type="SAM" id="MobiDB-lite"/>
    </source>
</evidence>
<dbReference type="AlphaFoldDB" id="W2S2J7"/>
<keyword evidence="6 11" id="KW-0472">Membrane</keyword>
<feature type="region of interest" description="Disordered" evidence="10">
    <location>
        <begin position="146"/>
        <end position="172"/>
    </location>
</feature>
<evidence type="ECO:0000259" key="12">
    <source>
        <dbReference type="PROSITE" id="PS51140"/>
    </source>
</evidence>
<feature type="region of interest" description="Disordered" evidence="10">
    <location>
        <begin position="189"/>
        <end position="208"/>
    </location>
</feature>
<evidence type="ECO:0000256" key="3">
    <source>
        <dbReference type="ARBA" id="ARBA00022786"/>
    </source>
</evidence>
<evidence type="ECO:0000256" key="11">
    <source>
        <dbReference type="SAM" id="Phobius"/>
    </source>
</evidence>
<evidence type="ECO:0000256" key="1">
    <source>
        <dbReference type="ARBA" id="ARBA00004586"/>
    </source>
</evidence>
<dbReference type="Proteomes" id="UP000030752">
    <property type="component" value="Unassembled WGS sequence"/>
</dbReference>
<evidence type="ECO:0000313" key="14">
    <source>
        <dbReference type="Proteomes" id="UP000030752"/>
    </source>
</evidence>
<sequence length="208" mass="22535">MANPSAQQEEATISIPSLLFVGVLLFFSYRYFFPSSPGSSAASGSSSSSTARGANGLRFTAAQVEQITAMFPQLSRRDVMWDLHRNRGSVQATTERVLMGRGLEPAPPSFQPPITFATTSSSPSAASSAPKKDEVDLITRYNLQGRVAGKGKEREEEEPAAGWQQDKSERARILQRRRDEMILAARRKMQARDEAVGGLAPAEAVSGS</sequence>
<dbReference type="eggNOG" id="ENOG502S6YF">
    <property type="taxonomic scope" value="Eukaryota"/>
</dbReference>
<name>W2S2J7_CYPE1</name>
<proteinExistence type="inferred from homology"/>
<dbReference type="STRING" id="1220924.W2S2J7"/>
<dbReference type="VEuPathDB" id="FungiDB:HMPREF1541_01978"/>
<feature type="domain" description="CUE" evidence="12">
    <location>
        <begin position="59"/>
        <end position="102"/>
    </location>
</feature>
<keyword evidence="5 11" id="KW-1133">Transmembrane helix</keyword>
<protein>
    <recommendedName>
        <fullName evidence="9">Coupling of ubiquitin conjugation to ER degradation protein 1</fullName>
    </recommendedName>
</protein>
<keyword evidence="14" id="KW-1185">Reference proteome</keyword>
<evidence type="ECO:0000256" key="4">
    <source>
        <dbReference type="ARBA" id="ARBA00022824"/>
    </source>
</evidence>
<evidence type="ECO:0000256" key="9">
    <source>
        <dbReference type="ARBA" id="ARBA00072899"/>
    </source>
</evidence>
<dbReference type="InterPro" id="IPR003892">
    <property type="entry name" value="CUE"/>
</dbReference>
<accession>W2S2J7</accession>
<evidence type="ECO:0000256" key="2">
    <source>
        <dbReference type="ARBA" id="ARBA00022692"/>
    </source>
</evidence>
<dbReference type="Gene3D" id="1.10.8.10">
    <property type="entry name" value="DNA helicase RuvA subunit, C-terminal domain"/>
    <property type="match status" value="1"/>
</dbReference>
<keyword evidence="4" id="KW-0256">Endoplasmic reticulum</keyword>
<keyword evidence="3" id="KW-0833">Ubl conjugation pathway</keyword>
<dbReference type="PROSITE" id="PS51140">
    <property type="entry name" value="CUE"/>
    <property type="match status" value="1"/>
</dbReference>
<gene>
    <name evidence="13" type="ORF">HMPREF1541_01978</name>
</gene>
<feature type="transmembrane region" description="Helical" evidence="11">
    <location>
        <begin position="12"/>
        <end position="32"/>
    </location>
</feature>
<dbReference type="EMBL" id="KB822718">
    <property type="protein sequence ID" value="ETN42820.1"/>
    <property type="molecule type" value="Genomic_DNA"/>
</dbReference>
<keyword evidence="2 11" id="KW-0812">Transmembrane</keyword>
<dbReference type="HOGENOM" id="CLU_083690_1_0_1"/>
<evidence type="ECO:0000256" key="8">
    <source>
        <dbReference type="ARBA" id="ARBA00061383"/>
    </source>
</evidence>
<evidence type="ECO:0000256" key="7">
    <source>
        <dbReference type="ARBA" id="ARBA00037847"/>
    </source>
</evidence>
<organism evidence="13 14">
    <name type="scientific">Cyphellophora europaea (strain CBS 101466)</name>
    <name type="common">Phialophora europaea</name>
    <dbReference type="NCBI Taxonomy" id="1220924"/>
    <lineage>
        <taxon>Eukaryota</taxon>
        <taxon>Fungi</taxon>
        <taxon>Dikarya</taxon>
        <taxon>Ascomycota</taxon>
        <taxon>Pezizomycotina</taxon>
        <taxon>Eurotiomycetes</taxon>
        <taxon>Chaetothyriomycetidae</taxon>
        <taxon>Chaetothyriales</taxon>
        <taxon>Cyphellophoraceae</taxon>
        <taxon>Cyphellophora</taxon>
    </lineage>
</organism>
<dbReference type="GO" id="GO:0043130">
    <property type="term" value="F:ubiquitin binding"/>
    <property type="evidence" value="ECO:0007669"/>
    <property type="project" value="InterPro"/>
</dbReference>
<dbReference type="RefSeq" id="XP_008714556.1">
    <property type="nucleotide sequence ID" value="XM_008716334.1"/>
</dbReference>
<dbReference type="InParanoid" id="W2S2J7"/>
<dbReference type="FunFam" id="1.10.8.10:FF:000050">
    <property type="entry name" value="Related to AMFR protein"/>
    <property type="match status" value="1"/>
</dbReference>
<dbReference type="CDD" id="cd14424">
    <property type="entry name" value="CUE_Cue1p_like"/>
    <property type="match status" value="1"/>
</dbReference>
<dbReference type="GO" id="GO:0005789">
    <property type="term" value="C:endoplasmic reticulum membrane"/>
    <property type="evidence" value="ECO:0007669"/>
    <property type="project" value="UniProtKB-SubCell"/>
</dbReference>
<dbReference type="Pfam" id="PF02845">
    <property type="entry name" value="CUE"/>
    <property type="match status" value="1"/>
</dbReference>
<comment type="subcellular location">
    <subcellularLocation>
        <location evidence="7">Endomembrane system</location>
        <topology evidence="7">Single-pass membrane protein</topology>
    </subcellularLocation>
    <subcellularLocation>
        <location evidence="1">Endoplasmic reticulum membrane</location>
    </subcellularLocation>
</comment>
<dbReference type="OrthoDB" id="3824970at2759"/>
<comment type="similarity">
    <text evidence="8">Belongs to the CUE1 family.</text>
</comment>